<dbReference type="Gene3D" id="3.10.620.30">
    <property type="match status" value="1"/>
</dbReference>
<proteinExistence type="predicted"/>
<dbReference type="PANTHER" id="PTHR39327:SF1">
    <property type="entry name" value="BLR5470 PROTEIN"/>
    <property type="match status" value="1"/>
</dbReference>
<dbReference type="EMBL" id="LT907975">
    <property type="protein sequence ID" value="SOB60241.1"/>
    <property type="molecule type" value="Genomic_DNA"/>
</dbReference>
<accession>A0A2C8FCR5</accession>
<evidence type="ECO:0000313" key="3">
    <source>
        <dbReference type="Proteomes" id="UP000219215"/>
    </source>
</evidence>
<evidence type="ECO:0000313" key="2">
    <source>
        <dbReference type="EMBL" id="SOB60241.1"/>
    </source>
</evidence>
<dbReference type="OrthoDB" id="5401788at2"/>
<dbReference type="Proteomes" id="UP000219215">
    <property type="component" value="Chromosome DPRO"/>
</dbReference>
<keyword evidence="3" id="KW-1185">Reference proteome</keyword>
<dbReference type="PANTHER" id="PTHR39327">
    <property type="match status" value="1"/>
</dbReference>
<dbReference type="RefSeq" id="WP_097012996.1">
    <property type="nucleotide sequence ID" value="NZ_LT907975.1"/>
</dbReference>
<dbReference type="AlphaFoldDB" id="A0A2C8FCR5"/>
<dbReference type="Pfam" id="PF06035">
    <property type="entry name" value="Peptidase_C93"/>
    <property type="match status" value="1"/>
</dbReference>
<sequence>MTERSSILHPAAMLVCVACIVVCLCCGPAAAADSAPPKVKLFGTVEFKGKIKQLPNWTRVLGKMEKWKGFFQYISTAKLPSKSGWSKLVKEVEGQDAMGKLKAVNKFFNLWPYRLDAANYGVSDYWATPMEFLKKSGDCEDYAIAKYYALQEFGFSIDSMRIVAVKDYIRGIGHAVLVVYTDSGAYVLDNQTNMVLSHARYKHYIPQYSVNEKFRWMHVPTKKRFGKKATTNNVKQENVLPVP</sequence>
<feature type="signal peptide" evidence="1">
    <location>
        <begin position="1"/>
        <end position="31"/>
    </location>
</feature>
<feature type="chain" id="PRO_5012925839" evidence="1">
    <location>
        <begin position="32"/>
        <end position="243"/>
    </location>
</feature>
<gene>
    <name evidence="2" type="ORF">DPRO_3329</name>
</gene>
<reference evidence="3" key="1">
    <citation type="submission" date="2017-09" db="EMBL/GenBank/DDBJ databases">
        <authorList>
            <person name="Regsiter A."/>
            <person name="William W."/>
        </authorList>
    </citation>
    <scope>NUCLEOTIDE SEQUENCE [LARGE SCALE GENOMIC DNA]</scope>
    <source>
        <strain evidence="3">500-1</strain>
    </source>
</reference>
<dbReference type="KEGG" id="pprf:DPRO_3329"/>
<name>A0A2C8FCR5_9BACT</name>
<organism evidence="2 3">
    <name type="scientific">Pseudodesulfovibrio profundus</name>
    <dbReference type="NCBI Taxonomy" id="57320"/>
    <lineage>
        <taxon>Bacteria</taxon>
        <taxon>Pseudomonadati</taxon>
        <taxon>Thermodesulfobacteriota</taxon>
        <taxon>Desulfovibrionia</taxon>
        <taxon>Desulfovibrionales</taxon>
        <taxon>Desulfovibrionaceae</taxon>
    </lineage>
</organism>
<evidence type="ECO:0000256" key="1">
    <source>
        <dbReference type="SAM" id="SignalP"/>
    </source>
</evidence>
<keyword evidence="1" id="KW-0732">Signal</keyword>
<protein>
    <submittedName>
        <fullName evidence="2">Transglutaminase family protein cysteine peptidase BTLCP (Modular protein)</fullName>
    </submittedName>
</protein>
<dbReference type="InterPro" id="IPR010319">
    <property type="entry name" value="Transglutaminase-like_Cys_pept"/>
</dbReference>